<gene>
    <name evidence="1" type="ORF">TIFTF001_027365</name>
</gene>
<comment type="caution">
    <text evidence="1">The sequence shown here is derived from an EMBL/GenBank/DDBJ whole genome shotgun (WGS) entry which is preliminary data.</text>
</comment>
<dbReference type="Proteomes" id="UP001187192">
    <property type="component" value="Unassembled WGS sequence"/>
</dbReference>
<sequence>MVASMAIPSISLFNRWNIHGGSHGGIEVIIGSNAKRCQPPRPLARDGAPWRPMICRP</sequence>
<name>A0AA88IZJ0_FICCA</name>
<dbReference type="EMBL" id="BTGU01000076">
    <property type="protein sequence ID" value="GMN58280.1"/>
    <property type="molecule type" value="Genomic_DNA"/>
</dbReference>
<evidence type="ECO:0000313" key="1">
    <source>
        <dbReference type="EMBL" id="GMN58280.1"/>
    </source>
</evidence>
<keyword evidence="2" id="KW-1185">Reference proteome</keyword>
<accession>A0AA88IZJ0</accession>
<organism evidence="1 2">
    <name type="scientific">Ficus carica</name>
    <name type="common">Common fig</name>
    <dbReference type="NCBI Taxonomy" id="3494"/>
    <lineage>
        <taxon>Eukaryota</taxon>
        <taxon>Viridiplantae</taxon>
        <taxon>Streptophyta</taxon>
        <taxon>Embryophyta</taxon>
        <taxon>Tracheophyta</taxon>
        <taxon>Spermatophyta</taxon>
        <taxon>Magnoliopsida</taxon>
        <taxon>eudicotyledons</taxon>
        <taxon>Gunneridae</taxon>
        <taxon>Pentapetalae</taxon>
        <taxon>rosids</taxon>
        <taxon>fabids</taxon>
        <taxon>Rosales</taxon>
        <taxon>Moraceae</taxon>
        <taxon>Ficeae</taxon>
        <taxon>Ficus</taxon>
    </lineage>
</organism>
<protein>
    <submittedName>
        <fullName evidence="1">Uncharacterized protein</fullName>
    </submittedName>
</protein>
<dbReference type="AlphaFoldDB" id="A0AA88IZJ0"/>
<reference evidence="1" key="1">
    <citation type="submission" date="2023-07" db="EMBL/GenBank/DDBJ databases">
        <title>draft genome sequence of fig (Ficus carica).</title>
        <authorList>
            <person name="Takahashi T."/>
            <person name="Nishimura K."/>
        </authorList>
    </citation>
    <scope>NUCLEOTIDE SEQUENCE</scope>
</reference>
<proteinExistence type="predicted"/>
<evidence type="ECO:0000313" key="2">
    <source>
        <dbReference type="Proteomes" id="UP001187192"/>
    </source>
</evidence>